<name>A0A7Y8GY76_9BURK</name>
<evidence type="ECO:0000256" key="3">
    <source>
        <dbReference type="ARBA" id="ARBA00023125"/>
    </source>
</evidence>
<keyword evidence="3 5" id="KW-0238">DNA-binding</keyword>
<feature type="domain" description="Tyr recombinase" evidence="6">
    <location>
        <begin position="505"/>
        <end position="775"/>
    </location>
</feature>
<evidence type="ECO:0000313" key="9">
    <source>
        <dbReference type="Proteomes" id="UP000545507"/>
    </source>
</evidence>
<reference evidence="8 9" key="1">
    <citation type="submission" date="2019-09" db="EMBL/GenBank/DDBJ databases">
        <title>Hydrogenophaga aromatica sp. nov., isolated from a para-xylene-degrading enrichment culture.</title>
        <authorList>
            <person name="Tancsics A."/>
            <person name="Banerjee S."/>
        </authorList>
    </citation>
    <scope>NUCLEOTIDE SEQUENCE [LARGE SCALE GENOMIC DNA]</scope>
    <source>
        <strain evidence="8 9">D2P1</strain>
    </source>
</reference>
<dbReference type="InterPro" id="IPR011010">
    <property type="entry name" value="DNA_brk_join_enz"/>
</dbReference>
<keyword evidence="4" id="KW-0233">DNA recombination</keyword>
<evidence type="ECO:0000259" key="7">
    <source>
        <dbReference type="PROSITE" id="PS51900"/>
    </source>
</evidence>
<dbReference type="EMBL" id="VYGV01000011">
    <property type="protein sequence ID" value="NWF46202.1"/>
    <property type="molecule type" value="Genomic_DNA"/>
</dbReference>
<dbReference type="Pfam" id="PF12482">
    <property type="entry name" value="DUF3701"/>
    <property type="match status" value="1"/>
</dbReference>
<dbReference type="Pfam" id="PF00589">
    <property type="entry name" value="Phage_integrase"/>
    <property type="match status" value="1"/>
</dbReference>
<evidence type="ECO:0000259" key="6">
    <source>
        <dbReference type="PROSITE" id="PS51898"/>
    </source>
</evidence>
<evidence type="ECO:0000256" key="4">
    <source>
        <dbReference type="ARBA" id="ARBA00023172"/>
    </source>
</evidence>
<dbReference type="PANTHER" id="PTHR30349">
    <property type="entry name" value="PHAGE INTEGRASE-RELATED"/>
    <property type="match status" value="1"/>
</dbReference>
<dbReference type="PANTHER" id="PTHR30349:SF41">
    <property type="entry name" value="INTEGRASE_RECOMBINASE PROTEIN MJ0367-RELATED"/>
    <property type="match status" value="1"/>
</dbReference>
<sequence length="781" mass="87093">MDDNQPKRKAGRPKGSLGAVLADLTDQVTLEDFSFIRALVNGIEPDKAFRQYYGYRYFDASGNPTVPHGLSIAAHAKNLNALIMRSALLSGDDLVKLMARRIAELSFERTNAPRGGALRLTTDKTPLPSLDDWMQSEDIDRDFYTENDLLDQYKDYLQAFKEEHGITSNASGSDATQERALLEARIQAINLLQNRLASLPMPNQPVSTWIARAIAEKLVDLGVRTMGGLVQFISNQGRHWPRKIKGMGPVRAGRLLGWLDENQATLGSVITDGPQWLASAPLQRKIEPLMVAGRMYNGITALVPDANGAYVAPMSPGVPVARQGIAPLELMQVPPHLDGSFGLFRSSTPNHYGAKNDFEAIRIWLKTFLDADKLATFDAYRREIERFYLWCILEAQVPLSSVSLGHALGYQQFLKAIPPKYITTERVARHDLRWLPFRGQLDPKSQAYAIGVVGQFFRAAHVNGYLTGNPFDSVKSASALNRDLDTSRSLSKADLAWLKQALADHLRETPDGEATGVDDLSAALRRRVNLIFYLGLSTGLRLSELSGTSIANIQPAMVNGDEDERFWMLEVLGKGKKIRTVPISEKLRQMILAHHADVRKMLMAVGQEAHERLAQFEKRPPLICALRSPPGHDNIQIDNNAPMANDNLALGKVGLYRVIKAFFTGAAKPQIREIERKLQELLNRQKVARAKDDHDAGGQLQEQYQKLRRELAVWSRRSAMSTHWMRHTFAIGVLRDNPNDAGLKLAQQLLGHTSIATTQIYLKVDDTDKTRAVFNLKPFGH</sequence>
<accession>A0A7Y8GY76</accession>
<dbReference type="InterPro" id="IPR010998">
    <property type="entry name" value="Integrase_recombinase_N"/>
</dbReference>
<keyword evidence="2" id="KW-0229">DNA integration</keyword>
<dbReference type="PROSITE" id="PS51898">
    <property type="entry name" value="TYR_RECOMBINASE"/>
    <property type="match status" value="1"/>
</dbReference>
<evidence type="ECO:0000313" key="8">
    <source>
        <dbReference type="EMBL" id="NWF46202.1"/>
    </source>
</evidence>
<comment type="caution">
    <text evidence="8">The sequence shown here is derived from an EMBL/GenBank/DDBJ whole genome shotgun (WGS) entry which is preliminary data.</text>
</comment>
<organism evidence="8 9">
    <name type="scientific">Hydrogenophaga aromaticivorans</name>
    <dbReference type="NCBI Taxonomy" id="2610898"/>
    <lineage>
        <taxon>Bacteria</taxon>
        <taxon>Pseudomonadati</taxon>
        <taxon>Pseudomonadota</taxon>
        <taxon>Betaproteobacteria</taxon>
        <taxon>Burkholderiales</taxon>
        <taxon>Comamonadaceae</taxon>
        <taxon>Hydrogenophaga</taxon>
    </lineage>
</organism>
<comment type="similarity">
    <text evidence="1">Belongs to the 'phage' integrase family.</text>
</comment>
<gene>
    <name evidence="8" type="ORF">F3K02_13200</name>
</gene>
<dbReference type="Gene3D" id="1.10.443.10">
    <property type="entry name" value="Intergrase catalytic core"/>
    <property type="match status" value="1"/>
</dbReference>
<dbReference type="Proteomes" id="UP000545507">
    <property type="component" value="Unassembled WGS sequence"/>
</dbReference>
<dbReference type="RefSeq" id="WP_246309440.1">
    <property type="nucleotide sequence ID" value="NZ_VYGV01000011.1"/>
</dbReference>
<feature type="domain" description="Core-binding (CB)" evidence="7">
    <location>
        <begin position="355"/>
        <end position="461"/>
    </location>
</feature>
<dbReference type="InterPro" id="IPR050090">
    <property type="entry name" value="Tyrosine_recombinase_XerCD"/>
</dbReference>
<dbReference type="InterPro" id="IPR013762">
    <property type="entry name" value="Integrase-like_cat_sf"/>
</dbReference>
<keyword evidence="9" id="KW-1185">Reference proteome</keyword>
<proteinExistence type="inferred from homology"/>
<evidence type="ECO:0000256" key="5">
    <source>
        <dbReference type="PROSITE-ProRule" id="PRU01248"/>
    </source>
</evidence>
<evidence type="ECO:0000256" key="1">
    <source>
        <dbReference type="ARBA" id="ARBA00008857"/>
    </source>
</evidence>
<evidence type="ECO:0000256" key="2">
    <source>
        <dbReference type="ARBA" id="ARBA00022908"/>
    </source>
</evidence>
<dbReference type="Gene3D" id="1.10.150.130">
    <property type="match status" value="1"/>
</dbReference>
<dbReference type="SUPFAM" id="SSF56349">
    <property type="entry name" value="DNA breaking-rejoining enzymes"/>
    <property type="match status" value="2"/>
</dbReference>
<dbReference type="InterPro" id="IPR002104">
    <property type="entry name" value="Integrase_catalytic"/>
</dbReference>
<dbReference type="AlphaFoldDB" id="A0A7Y8GY76"/>
<dbReference type="GO" id="GO:0003677">
    <property type="term" value="F:DNA binding"/>
    <property type="evidence" value="ECO:0007669"/>
    <property type="project" value="UniProtKB-UniRule"/>
</dbReference>
<dbReference type="InterPro" id="IPR044068">
    <property type="entry name" value="CB"/>
</dbReference>
<dbReference type="PROSITE" id="PS51900">
    <property type="entry name" value="CB"/>
    <property type="match status" value="1"/>
</dbReference>
<dbReference type="GO" id="GO:0006310">
    <property type="term" value="P:DNA recombination"/>
    <property type="evidence" value="ECO:0007669"/>
    <property type="project" value="UniProtKB-KW"/>
</dbReference>
<dbReference type="GO" id="GO:0015074">
    <property type="term" value="P:DNA integration"/>
    <property type="evidence" value="ECO:0007669"/>
    <property type="project" value="UniProtKB-KW"/>
</dbReference>
<dbReference type="InterPro" id="IPR022169">
    <property type="entry name" value="DUF3701"/>
</dbReference>
<protein>
    <submittedName>
        <fullName evidence="8">Tyrosine-type recombinase/integrase</fullName>
    </submittedName>
</protein>